<reference evidence="2" key="1">
    <citation type="submission" date="2020-07" db="EMBL/GenBank/DDBJ databases">
        <title>Huge and variable diversity of episymbiotic CPR bacteria and DPANN archaea in groundwater ecosystems.</title>
        <authorList>
            <person name="He C.Y."/>
            <person name="Keren R."/>
            <person name="Whittaker M."/>
            <person name="Farag I.F."/>
            <person name="Doudna J."/>
            <person name="Cate J.H.D."/>
            <person name="Banfield J.F."/>
        </authorList>
    </citation>
    <scope>NUCLEOTIDE SEQUENCE</scope>
    <source>
        <strain evidence="2">NC_groundwater_580_Pr5_B-0.1um_64_19</strain>
    </source>
</reference>
<dbReference type="CDD" id="cd11532">
    <property type="entry name" value="NTP-PPase_COG4997"/>
    <property type="match status" value="1"/>
</dbReference>
<comment type="caution">
    <text evidence="2">The sequence shown here is derived from an EMBL/GenBank/DDBJ whole genome shotgun (WGS) entry which is preliminary data.</text>
</comment>
<evidence type="ECO:0000256" key="1">
    <source>
        <dbReference type="SAM" id="MobiDB-lite"/>
    </source>
</evidence>
<evidence type="ECO:0000313" key="3">
    <source>
        <dbReference type="Proteomes" id="UP000779809"/>
    </source>
</evidence>
<dbReference type="Proteomes" id="UP000779809">
    <property type="component" value="Unassembled WGS sequence"/>
</dbReference>
<proteinExistence type="predicted"/>
<dbReference type="SUPFAM" id="SSF56059">
    <property type="entry name" value="Glutathione synthetase ATP-binding domain-like"/>
    <property type="match status" value="1"/>
</dbReference>
<dbReference type="InterPro" id="IPR038735">
    <property type="entry name" value="MSMEG_1276-like_NTP-PPase_dom"/>
</dbReference>
<name>A0A932ENZ2_9BACT</name>
<gene>
    <name evidence="2" type="ORF">HYX28_05775</name>
</gene>
<dbReference type="AlphaFoldDB" id="A0A932ENZ2"/>
<organism evidence="2 3">
    <name type="scientific">Candidatus Korobacter versatilis</name>
    <dbReference type="NCBI Taxonomy" id="658062"/>
    <lineage>
        <taxon>Bacteria</taxon>
        <taxon>Pseudomonadati</taxon>
        <taxon>Acidobacteriota</taxon>
        <taxon>Terriglobia</taxon>
        <taxon>Terriglobales</taxon>
        <taxon>Candidatus Korobacteraceae</taxon>
        <taxon>Candidatus Korobacter</taxon>
    </lineage>
</organism>
<sequence length="847" mass="94583">MISVSPDEIQTTGITGEKSVGLAQLPTAWVPTFFCITPDLHKRARNAPGSQLAILLDSLERQEIDQRLHSFGSRPENVALIVRSDSTVEGLQQRGMLKSFTCDGTVEGLLRAASSVFKSADESGHLAPVGLIIQRYHEPTLSGHLSNERRVAEETRRWVCEMAPARADRAGSLPTIQPIRVERVASASGQRLASGNRRQLFQQLKRVARYFYEQRLRRHLEWVWDGEVLWIVQNDVAPDEKGQTPEPFFTVGDNKPINSRRLSAFRPFGPRDAERWQKLRCAQVFKEADLPTTQLFVLKGASTVSRLAAGKSTRGLTDDLRELTGGSLVIRSDVEGTTTFLAPRTDAVTTVSAAFSFLTDASRKLLDQGVKPSRVCFIAHRFIPAEACAFSLAAPARARVRIDGMWGLPDGLEFCPHDSFEIDARNGAVLAKKVRHKPIFLAPLPSGEWKVSPLVAPWDWKQSLSPSALGEIARGTAVLASRARKPVVVMWFVGIPLTSGHPALVPWRFTTEEEPRQVDSAVGSHFRTEPFVVKNNEDLAELRKVNRPVSSVVLRPDGFHLRDERFLTELGTTVRQHGLRLDLEGSPLSHAYYVLKRTGAQVACVDPINPKALRQKFEKLVRDRIPVKISRHGERVETILLPGSELTDVLKAKLVEEALEVLSARSGQALDEEMADVLEVLRALARANQRTLKQVQAVARIKRKKVGGFGKGIFLIETEDTPLVAVAEPEMRLFEPEQASRKSARPIAAGRRPQVRGDRILIPLIPSAPSRMRGDTHFYHRQKNVGVGITYRDKMIEIVLEDPPSPSNPAQLLLPLGMPLERSEDRRSLPTRRYQLPKPWRRKKREP</sequence>
<evidence type="ECO:0000313" key="2">
    <source>
        <dbReference type="EMBL" id="MBI2678270.1"/>
    </source>
</evidence>
<feature type="region of interest" description="Disordered" evidence="1">
    <location>
        <begin position="807"/>
        <end position="847"/>
    </location>
</feature>
<accession>A0A932ENZ2</accession>
<dbReference type="EMBL" id="JACPNR010000006">
    <property type="protein sequence ID" value="MBI2678270.1"/>
    <property type="molecule type" value="Genomic_DNA"/>
</dbReference>
<protein>
    <submittedName>
        <fullName evidence="2">Nucleoside triphosphate pyrophosphohydrolase</fullName>
    </submittedName>
</protein>